<evidence type="ECO:0000256" key="8">
    <source>
        <dbReference type="ARBA" id="ARBA00022967"/>
    </source>
</evidence>
<keyword evidence="8 16" id="KW-1278">Translocase</keyword>
<protein>
    <recommendedName>
        <fullName evidence="16">Na(+)-translocating NADH-quinone reductase subunit B</fullName>
        <shortName evidence="16">Na(+)-NQR subunit B</shortName>
        <shortName evidence="16">Na(+)-translocating NQR subunit B</shortName>
        <ecNumber evidence="16">7.2.1.1</ecNumber>
    </recommendedName>
    <alternativeName>
        <fullName evidence="16">NQR complex subunit B</fullName>
    </alternativeName>
    <alternativeName>
        <fullName evidence="16">NQR-1 subunit B</fullName>
    </alternativeName>
</protein>
<evidence type="ECO:0000256" key="12">
    <source>
        <dbReference type="ARBA" id="ARBA00023065"/>
    </source>
</evidence>
<evidence type="ECO:0000256" key="10">
    <source>
        <dbReference type="ARBA" id="ARBA00023027"/>
    </source>
</evidence>
<dbReference type="OrthoDB" id="9776359at2"/>
<evidence type="ECO:0000256" key="6">
    <source>
        <dbReference type="ARBA" id="ARBA00022643"/>
    </source>
</evidence>
<keyword evidence="12 16" id="KW-0406">Ion transport</keyword>
<comment type="cofactor">
    <cofactor evidence="16 17">
        <name>FMN</name>
        <dbReference type="ChEBI" id="CHEBI:58210"/>
    </cofactor>
</comment>
<keyword evidence="14 16" id="KW-0472">Membrane</keyword>
<keyword evidence="18" id="KW-0560">Oxidoreductase</keyword>
<sequence length="411" mass="44510">MKFLRNTLDKVEPLFHKGGKLEKLYPAYEAADTFLYTPGHKTASGPHIRDGIDLKRMMIMVVIALIPATLFGMWNVGFQHYRATVDWNAAPLDPNILSMLFYGALKFLPVYAVTIAVGGTIEAIFSIIRKHEINEGFLVTSLLFPLTLPPDIPLWQVGIGIAFGVIIGKEIFGGTGMNILNPALTARIFLYFAYPVEISGDRVWISGAGVPAGTEGAWIDGATGATPLGYFASNGAATDAMAQANELGISWFDAFMGWIPGSMGETSTAMCLIGAAVLIFSKVGSWRIMLSCGLGMVLFTLLLNAFAPAAEAGAASHYMTLPPHWHFVIGSFAFGSIFMATDPVSAAQTNTGRWIYGFMVGALTVLVRVLNPAYPAGIMLAIIFMNVFAPLIDHYVMKANIRRREVRLGLQ</sequence>
<dbReference type="Pfam" id="PF03116">
    <property type="entry name" value="NQR2_RnfD_RnfE"/>
    <property type="match status" value="1"/>
</dbReference>
<dbReference type="NCBIfam" id="TIGR01937">
    <property type="entry name" value="nqrB"/>
    <property type="match status" value="1"/>
</dbReference>
<organism evidence="18 19">
    <name type="scientific">Saltatorellus ferox</name>
    <dbReference type="NCBI Taxonomy" id="2528018"/>
    <lineage>
        <taxon>Bacteria</taxon>
        <taxon>Pseudomonadati</taxon>
        <taxon>Planctomycetota</taxon>
        <taxon>Planctomycetia</taxon>
        <taxon>Planctomycetia incertae sedis</taxon>
        <taxon>Saltatorellus</taxon>
    </lineage>
</organism>
<evidence type="ECO:0000256" key="16">
    <source>
        <dbReference type="HAMAP-Rule" id="MF_00426"/>
    </source>
</evidence>
<feature type="transmembrane region" description="Helical" evidence="16">
    <location>
        <begin position="96"/>
        <end position="121"/>
    </location>
</feature>
<keyword evidence="19" id="KW-1185">Reference proteome</keyword>
<dbReference type="AlphaFoldDB" id="A0A518EWT0"/>
<keyword evidence="11 16" id="KW-0915">Sodium</keyword>
<proteinExistence type="inferred from homology"/>
<evidence type="ECO:0000256" key="3">
    <source>
        <dbReference type="ARBA" id="ARBA00022519"/>
    </source>
</evidence>
<keyword evidence="4 16" id="KW-0597">Phosphoprotein</keyword>
<evidence type="ECO:0000256" key="5">
    <source>
        <dbReference type="ARBA" id="ARBA00022630"/>
    </source>
</evidence>
<evidence type="ECO:0000256" key="17">
    <source>
        <dbReference type="PIRSR" id="PIRSR016055-50"/>
    </source>
</evidence>
<feature type="transmembrane region" description="Helical" evidence="16">
    <location>
        <begin position="327"/>
        <end position="347"/>
    </location>
</feature>
<comment type="subcellular location">
    <subcellularLocation>
        <location evidence="16">Cell membrane</location>
        <topology evidence="16">Multi-pass membrane protein</topology>
    </subcellularLocation>
</comment>
<dbReference type="HAMAP" id="MF_00426">
    <property type="entry name" value="NqrB"/>
    <property type="match status" value="1"/>
</dbReference>
<keyword evidence="15 16" id="KW-0739">Sodium transport</keyword>
<dbReference type="InterPro" id="IPR010966">
    <property type="entry name" value="NqrB"/>
</dbReference>
<dbReference type="PIRSF" id="PIRSF016055">
    <property type="entry name" value="NADH-UbQ_OxRdtase_B_su"/>
    <property type="match status" value="1"/>
</dbReference>
<keyword evidence="9 16" id="KW-1133">Transmembrane helix</keyword>
<feature type="transmembrane region" description="Helical" evidence="16">
    <location>
        <begin position="288"/>
        <end position="307"/>
    </location>
</feature>
<dbReference type="RefSeq" id="WP_145201423.1">
    <property type="nucleotide sequence ID" value="NZ_CP036434.1"/>
</dbReference>
<feature type="transmembrane region" description="Helical" evidence="16">
    <location>
        <begin position="255"/>
        <end position="281"/>
    </location>
</feature>
<keyword evidence="3" id="KW-0997">Cell inner membrane</keyword>
<dbReference type="InterPro" id="IPR004338">
    <property type="entry name" value="NqrB/RnfD"/>
</dbReference>
<keyword evidence="7 16" id="KW-0812">Transmembrane</keyword>
<comment type="function">
    <text evidence="16">NQR complex catalyzes the reduction of ubiquinone-1 to ubiquinol by two successive reactions, coupled with the transport of Na(+) ions from the cytoplasm to the periplasm. NqrA to NqrE are probably involved in the second step, the conversion of ubisemiquinone to ubiquinol.</text>
</comment>
<evidence type="ECO:0000256" key="1">
    <source>
        <dbReference type="ARBA" id="ARBA00022448"/>
    </source>
</evidence>
<dbReference type="GO" id="GO:0005886">
    <property type="term" value="C:plasma membrane"/>
    <property type="evidence" value="ECO:0007669"/>
    <property type="project" value="UniProtKB-SubCell"/>
</dbReference>
<accession>A0A518EWT0</accession>
<evidence type="ECO:0000256" key="11">
    <source>
        <dbReference type="ARBA" id="ARBA00023053"/>
    </source>
</evidence>
<reference evidence="18 19" key="1">
    <citation type="submission" date="2019-02" db="EMBL/GenBank/DDBJ databases">
        <title>Deep-cultivation of Planctomycetes and their phenomic and genomic characterization uncovers novel biology.</title>
        <authorList>
            <person name="Wiegand S."/>
            <person name="Jogler M."/>
            <person name="Boedeker C."/>
            <person name="Pinto D."/>
            <person name="Vollmers J."/>
            <person name="Rivas-Marin E."/>
            <person name="Kohn T."/>
            <person name="Peeters S.H."/>
            <person name="Heuer A."/>
            <person name="Rast P."/>
            <person name="Oberbeckmann S."/>
            <person name="Bunk B."/>
            <person name="Jeske O."/>
            <person name="Meyerdierks A."/>
            <person name="Storesund J.E."/>
            <person name="Kallscheuer N."/>
            <person name="Luecker S."/>
            <person name="Lage O.M."/>
            <person name="Pohl T."/>
            <person name="Merkel B.J."/>
            <person name="Hornburger P."/>
            <person name="Mueller R.-W."/>
            <person name="Bruemmer F."/>
            <person name="Labrenz M."/>
            <person name="Spormann A.M."/>
            <person name="Op den Camp H."/>
            <person name="Overmann J."/>
            <person name="Amann R."/>
            <person name="Jetten M.S.M."/>
            <person name="Mascher T."/>
            <person name="Medema M.H."/>
            <person name="Devos D.P."/>
            <person name="Kaster A.-K."/>
            <person name="Ovreas L."/>
            <person name="Rohde M."/>
            <person name="Galperin M.Y."/>
            <person name="Jogler C."/>
        </authorList>
    </citation>
    <scope>NUCLEOTIDE SEQUENCE [LARGE SCALE GENOMIC DNA]</scope>
    <source>
        <strain evidence="18 19">Poly30</strain>
    </source>
</reference>
<dbReference type="GO" id="GO:0006814">
    <property type="term" value="P:sodium ion transport"/>
    <property type="evidence" value="ECO:0007669"/>
    <property type="project" value="UniProtKB-UniRule"/>
</dbReference>
<keyword evidence="13 16" id="KW-0830">Ubiquinone</keyword>
<dbReference type="GO" id="GO:0016655">
    <property type="term" value="F:oxidoreductase activity, acting on NAD(P)H, quinone or similar compound as acceptor"/>
    <property type="evidence" value="ECO:0007669"/>
    <property type="project" value="UniProtKB-UniRule"/>
</dbReference>
<evidence type="ECO:0000256" key="15">
    <source>
        <dbReference type="ARBA" id="ARBA00023201"/>
    </source>
</evidence>
<feature type="transmembrane region" description="Helical" evidence="16">
    <location>
        <begin position="57"/>
        <end position="76"/>
    </location>
</feature>
<feature type="transmembrane region" description="Helical" evidence="16">
    <location>
        <begin position="133"/>
        <end position="148"/>
    </location>
</feature>
<dbReference type="PANTHER" id="PTHR30578:SF1">
    <property type="entry name" value="NA(+)-TRANSLOCATING NADH-QUINONE REDUCTASE SUBUNIT B"/>
    <property type="match status" value="1"/>
</dbReference>
<evidence type="ECO:0000256" key="7">
    <source>
        <dbReference type="ARBA" id="ARBA00022692"/>
    </source>
</evidence>
<comment type="subunit">
    <text evidence="16">Composed of six subunits; NqrA, NqrB, NqrC, NqrD, NqrE and NqrF.</text>
</comment>
<keyword evidence="1 16" id="KW-0813">Transport</keyword>
<keyword evidence="2 16" id="KW-1003">Cell membrane</keyword>
<comment type="catalytic activity">
    <reaction evidence="16">
        <text>a ubiquinone + n Na(+)(in) + NADH + H(+) = a ubiquinol + n Na(+)(out) + NAD(+)</text>
        <dbReference type="Rhea" id="RHEA:47748"/>
        <dbReference type="Rhea" id="RHEA-COMP:9565"/>
        <dbReference type="Rhea" id="RHEA-COMP:9566"/>
        <dbReference type="ChEBI" id="CHEBI:15378"/>
        <dbReference type="ChEBI" id="CHEBI:16389"/>
        <dbReference type="ChEBI" id="CHEBI:17976"/>
        <dbReference type="ChEBI" id="CHEBI:29101"/>
        <dbReference type="ChEBI" id="CHEBI:57540"/>
        <dbReference type="ChEBI" id="CHEBI:57945"/>
        <dbReference type="EC" id="7.2.1.1"/>
    </reaction>
</comment>
<evidence type="ECO:0000256" key="14">
    <source>
        <dbReference type="ARBA" id="ARBA00023136"/>
    </source>
</evidence>
<keyword evidence="10 16" id="KW-0520">NAD</keyword>
<feature type="transmembrane region" description="Helical" evidence="16">
    <location>
        <begin position="354"/>
        <end position="370"/>
    </location>
</feature>
<evidence type="ECO:0000256" key="9">
    <source>
        <dbReference type="ARBA" id="ARBA00022989"/>
    </source>
</evidence>
<dbReference type="PANTHER" id="PTHR30578">
    <property type="entry name" value="ELECTRON TRANSPORT COMPLEX PROTEIN RNFD"/>
    <property type="match status" value="1"/>
</dbReference>
<comment type="similarity">
    <text evidence="16">Belongs to the NqrB/RnfD family.</text>
</comment>
<evidence type="ECO:0000313" key="18">
    <source>
        <dbReference type="EMBL" id="QDV08553.1"/>
    </source>
</evidence>
<gene>
    <name evidence="16 18" type="primary">nqrB</name>
    <name evidence="18" type="ORF">Poly30_41010</name>
</gene>
<dbReference type="Proteomes" id="UP000320390">
    <property type="component" value="Chromosome"/>
</dbReference>
<dbReference type="GO" id="GO:0022904">
    <property type="term" value="P:respiratory electron transport chain"/>
    <property type="evidence" value="ECO:0007669"/>
    <property type="project" value="InterPro"/>
</dbReference>
<keyword evidence="6 16" id="KW-0288">FMN</keyword>
<dbReference type="NCBIfam" id="NF003756">
    <property type="entry name" value="PRK05349.1"/>
    <property type="match status" value="1"/>
</dbReference>
<evidence type="ECO:0000256" key="4">
    <source>
        <dbReference type="ARBA" id="ARBA00022553"/>
    </source>
</evidence>
<keyword evidence="5 16" id="KW-0285">Flavoprotein</keyword>
<evidence type="ECO:0000313" key="19">
    <source>
        <dbReference type="Proteomes" id="UP000320390"/>
    </source>
</evidence>
<name>A0A518EWT0_9BACT</name>
<dbReference type="EC" id="7.2.1.1" evidence="16"/>
<feature type="modified residue" description="FMN phosphoryl threonine" evidence="16 17">
    <location>
        <position position="226"/>
    </location>
</feature>
<evidence type="ECO:0000256" key="2">
    <source>
        <dbReference type="ARBA" id="ARBA00022475"/>
    </source>
</evidence>
<evidence type="ECO:0000256" key="13">
    <source>
        <dbReference type="ARBA" id="ARBA00023075"/>
    </source>
</evidence>
<dbReference type="EMBL" id="CP036434">
    <property type="protein sequence ID" value="QDV08553.1"/>
    <property type="molecule type" value="Genomic_DNA"/>
</dbReference>
<feature type="transmembrane region" description="Helical" evidence="16">
    <location>
        <begin position="376"/>
        <end position="397"/>
    </location>
</feature>
<dbReference type="GO" id="GO:0010181">
    <property type="term" value="F:FMN binding"/>
    <property type="evidence" value="ECO:0007669"/>
    <property type="project" value="InterPro"/>
</dbReference>
<dbReference type="GO" id="GO:0055085">
    <property type="term" value="P:transmembrane transport"/>
    <property type="evidence" value="ECO:0007669"/>
    <property type="project" value="InterPro"/>
</dbReference>